<dbReference type="AlphaFoldDB" id="A0A0D8ZQK0"/>
<dbReference type="Proteomes" id="UP000032452">
    <property type="component" value="Unassembled WGS sequence"/>
</dbReference>
<dbReference type="GO" id="GO:0003847">
    <property type="term" value="F:1-alkyl-2-acetylglycerophosphocholine esterase activity"/>
    <property type="evidence" value="ECO:0007669"/>
    <property type="project" value="TreeGrafter"/>
</dbReference>
<keyword evidence="3" id="KW-0443">Lipid metabolism</keyword>
<dbReference type="SUPFAM" id="SSF53474">
    <property type="entry name" value="alpha/beta-Hydrolases"/>
    <property type="match status" value="1"/>
</dbReference>
<evidence type="ECO:0000259" key="5">
    <source>
        <dbReference type="Pfam" id="PF07176"/>
    </source>
</evidence>
<dbReference type="Pfam" id="PF07176">
    <property type="entry name" value="DUF1400"/>
    <property type="match status" value="1"/>
</dbReference>
<dbReference type="STRING" id="1618023.UH38_14540"/>
<sequence>MKFRLSKLLSAKSGKNQKKSDFVTLRRLGWSLGVALGWQVIATPITIAAEKVTLRLGPFEQAIAVSELEQFAKTGDLPPTLQAYSSVLTPQIREILNRRLQLDPEAADKFIADVSSSPSGRQFLRSLGAAIPDITLPQLQAAVALAAQQANGINLVGVLKAYPEENITIDASSAIALALEFNPNVLQSRALSPSLAEELLVTSNTPFQASFDPAAPGKATVKTETLFLQDKQRFRSIPVDIYFSAPVPALFANSAAKSPAPLVVISPGFGADRKFFSYLARHLASYGLTVAALEHPDSRRSKLTASEVNDPSKLLGANEFINRPKDISFVLDELAKINRQSGTLQGKLNTEQVSVIGHSLGGYTALAVAGGELNIDSLRQACKNSNAIAQAPADWLQCAAASLPDKKNRLRDRRVKNAIALNPLIGNLFGDNGLAQVATPTLILASTDDAVTPIVNHQLRPFAQLPNPKYLLTAVGATHLSVGSPGSSSQLNESVRERRGAEVQPLRQLTSGVSLAFIQQLTPQAKIYAPFLTSAYAQSLSTRELALRLNTQLPANITSLVEEPVSKK</sequence>
<dbReference type="EMBL" id="JYON01000015">
    <property type="protein sequence ID" value="KJH71010.1"/>
    <property type="molecule type" value="Genomic_DNA"/>
</dbReference>
<organism evidence="6 7">
    <name type="scientific">Aliterella atlantica CENA595</name>
    <dbReference type="NCBI Taxonomy" id="1618023"/>
    <lineage>
        <taxon>Bacteria</taxon>
        <taxon>Bacillati</taxon>
        <taxon>Cyanobacteriota</taxon>
        <taxon>Cyanophyceae</taxon>
        <taxon>Chroococcidiopsidales</taxon>
        <taxon>Aliterellaceae</taxon>
        <taxon>Aliterella</taxon>
    </lineage>
</organism>
<dbReference type="RefSeq" id="WP_082065395.1">
    <property type="nucleotide sequence ID" value="NZ_CAWMDP010000060.1"/>
</dbReference>
<accession>A0A0D8ZQK0</accession>
<proteinExistence type="predicted"/>
<reference evidence="6 7" key="1">
    <citation type="submission" date="2015-02" db="EMBL/GenBank/DDBJ databases">
        <title>Draft genome of a novel marine cyanobacterium (Chroococcales) isolated from South Atlantic Ocean.</title>
        <authorList>
            <person name="Rigonato J."/>
            <person name="Alvarenga D.O."/>
            <person name="Branco L.H."/>
            <person name="Varani A.M."/>
            <person name="Brandini F.P."/>
            <person name="Fiore M.F."/>
        </authorList>
    </citation>
    <scope>NUCLEOTIDE SEQUENCE [LARGE SCALE GENOMIC DNA]</scope>
    <source>
        <strain evidence="6 7">CENA595</strain>
    </source>
</reference>
<feature type="domain" description="DUF1400" evidence="5">
    <location>
        <begin position="48"/>
        <end position="170"/>
    </location>
</feature>
<evidence type="ECO:0000256" key="2">
    <source>
        <dbReference type="ARBA" id="ARBA00022963"/>
    </source>
</evidence>
<dbReference type="InterPro" id="IPR029058">
    <property type="entry name" value="AB_hydrolase_fold"/>
</dbReference>
<comment type="caution">
    <text evidence="6">The sequence shown here is derived from an EMBL/GenBank/DDBJ whole genome shotgun (WGS) entry which is preliminary data.</text>
</comment>
<dbReference type="PANTHER" id="PTHR10272">
    <property type="entry name" value="PLATELET-ACTIVATING FACTOR ACETYLHYDROLASE"/>
    <property type="match status" value="1"/>
</dbReference>
<evidence type="ECO:0000313" key="7">
    <source>
        <dbReference type="Proteomes" id="UP000032452"/>
    </source>
</evidence>
<feature type="compositionally biased region" description="Polar residues" evidence="4">
    <location>
        <begin position="484"/>
        <end position="493"/>
    </location>
</feature>
<evidence type="ECO:0000256" key="3">
    <source>
        <dbReference type="ARBA" id="ARBA00023098"/>
    </source>
</evidence>
<dbReference type="OrthoDB" id="422423at2"/>
<feature type="region of interest" description="Disordered" evidence="4">
    <location>
        <begin position="482"/>
        <end position="503"/>
    </location>
</feature>
<evidence type="ECO:0000313" key="6">
    <source>
        <dbReference type="EMBL" id="KJH71010.1"/>
    </source>
</evidence>
<dbReference type="InterPro" id="IPR010802">
    <property type="entry name" value="DUF1400"/>
</dbReference>
<keyword evidence="1 6" id="KW-0378">Hydrolase</keyword>
<dbReference type="PANTHER" id="PTHR10272:SF13">
    <property type="entry name" value="POLY(ETHYLENE TEREPHTHALATE) HYDROLASE"/>
    <property type="match status" value="1"/>
</dbReference>
<protein>
    <submittedName>
        <fullName evidence="6">Dienelactone hydrolase</fullName>
    </submittedName>
</protein>
<evidence type="ECO:0000256" key="1">
    <source>
        <dbReference type="ARBA" id="ARBA00022801"/>
    </source>
</evidence>
<keyword evidence="2" id="KW-0442">Lipid degradation</keyword>
<gene>
    <name evidence="6" type="ORF">UH38_14540</name>
</gene>
<dbReference type="Pfam" id="PF03403">
    <property type="entry name" value="PAF-AH_p_II"/>
    <property type="match status" value="1"/>
</dbReference>
<name>A0A0D8ZQK0_9CYAN</name>
<dbReference type="PATRIC" id="fig|1618023.3.peg.5301"/>
<dbReference type="GO" id="GO:0016042">
    <property type="term" value="P:lipid catabolic process"/>
    <property type="evidence" value="ECO:0007669"/>
    <property type="project" value="UniProtKB-KW"/>
</dbReference>
<dbReference type="Gene3D" id="3.40.50.1820">
    <property type="entry name" value="alpha/beta hydrolase"/>
    <property type="match status" value="1"/>
</dbReference>
<keyword evidence="7" id="KW-1185">Reference proteome</keyword>
<evidence type="ECO:0000256" key="4">
    <source>
        <dbReference type="SAM" id="MobiDB-lite"/>
    </source>
</evidence>